<dbReference type="Pfam" id="PF05936">
    <property type="entry name" value="T6SS_VasE"/>
    <property type="match status" value="1"/>
</dbReference>
<dbReference type="InterPro" id="IPR010263">
    <property type="entry name" value="T6SS_TssK"/>
</dbReference>
<dbReference type="PANTHER" id="PTHR35566:SF1">
    <property type="entry name" value="TYPE VI SECRETION SYSTEM BASEPLATE COMPONENT TSSK1"/>
    <property type="match status" value="1"/>
</dbReference>
<sequence>MASIHEMPAAPIALTQAPPSFLFACAVAKRHAVAFALMNVCLDTRHGDSMSIPSKVLWGEGLFLRPQHFQQQDQYHEARLHHTARALHPYLWGVRDVQWDFDALKAGKLRLEGLSLIFRDGEIVDAPASAPLPQPVDLSRIPASVLEVTWYAALPSISANGGNAASHGDQHAGPRYGQSSREVADLYTQAVEADVIYLRSAVRLMSDLEPLGAFECIPVMRLRRVVTGGFEPDASFIPPCLS</sequence>
<dbReference type="InParanoid" id="B9TE88"/>
<dbReference type="EMBL" id="EQ978814">
    <property type="protein sequence ID" value="EEF25828.1"/>
    <property type="molecule type" value="Genomic_DNA"/>
</dbReference>
<proteinExistence type="predicted"/>
<accession>B9TE88</accession>
<name>B9TE88_RICCO</name>
<dbReference type="AlphaFoldDB" id="B9TE88"/>
<reference evidence="2" key="1">
    <citation type="journal article" date="2010" name="Nat. Biotechnol.">
        <title>Draft genome sequence of the oilseed species Ricinus communis.</title>
        <authorList>
            <person name="Chan A.P."/>
            <person name="Crabtree J."/>
            <person name="Zhao Q."/>
            <person name="Lorenzi H."/>
            <person name="Orvis J."/>
            <person name="Puiu D."/>
            <person name="Melake-Berhan A."/>
            <person name="Jones K.M."/>
            <person name="Redman J."/>
            <person name="Chen G."/>
            <person name="Cahoon E.B."/>
            <person name="Gedil M."/>
            <person name="Stanke M."/>
            <person name="Haas B.J."/>
            <person name="Wortman J.R."/>
            <person name="Fraser-Liggett C.M."/>
            <person name="Ravel J."/>
            <person name="Rabinowicz P.D."/>
        </authorList>
    </citation>
    <scope>NUCLEOTIDE SEQUENCE [LARGE SCALE GENOMIC DNA]</scope>
    <source>
        <strain evidence="2">cv. Hale</strain>
    </source>
</reference>
<organism evidence="1 2">
    <name type="scientific">Ricinus communis</name>
    <name type="common">Castor bean</name>
    <dbReference type="NCBI Taxonomy" id="3988"/>
    <lineage>
        <taxon>Eukaryota</taxon>
        <taxon>Viridiplantae</taxon>
        <taxon>Streptophyta</taxon>
        <taxon>Embryophyta</taxon>
        <taxon>Tracheophyta</taxon>
        <taxon>Spermatophyta</taxon>
        <taxon>Magnoliopsida</taxon>
        <taxon>eudicotyledons</taxon>
        <taxon>Gunneridae</taxon>
        <taxon>Pentapetalae</taxon>
        <taxon>rosids</taxon>
        <taxon>fabids</taxon>
        <taxon>Malpighiales</taxon>
        <taxon>Euphorbiaceae</taxon>
        <taxon>Acalyphoideae</taxon>
        <taxon>Acalypheae</taxon>
        <taxon>Ricinus</taxon>
    </lineage>
</organism>
<evidence type="ECO:0000313" key="2">
    <source>
        <dbReference type="Proteomes" id="UP000008311"/>
    </source>
</evidence>
<dbReference type="PANTHER" id="PTHR35566">
    <property type="entry name" value="BLR3599 PROTEIN"/>
    <property type="match status" value="1"/>
</dbReference>
<gene>
    <name evidence="1" type="ORF">RCOM_1886080</name>
</gene>
<protein>
    <submittedName>
        <fullName evidence="1">Uncharacterized protein</fullName>
    </submittedName>
</protein>
<keyword evidence="2" id="KW-1185">Reference proteome</keyword>
<feature type="non-terminal residue" evidence="1">
    <location>
        <position position="242"/>
    </location>
</feature>
<dbReference type="NCBIfam" id="TIGR03353">
    <property type="entry name" value="VI_chp_4"/>
    <property type="match status" value="1"/>
</dbReference>
<dbReference type="Proteomes" id="UP000008311">
    <property type="component" value="Unassembled WGS sequence"/>
</dbReference>
<dbReference type="STRING" id="3988.B9TE88"/>
<evidence type="ECO:0000313" key="1">
    <source>
        <dbReference type="EMBL" id="EEF25828.1"/>
    </source>
</evidence>